<dbReference type="EMBL" id="SRMB01000001">
    <property type="protein sequence ID" value="TGE29735.1"/>
    <property type="molecule type" value="Genomic_DNA"/>
</dbReference>
<comment type="caution">
    <text evidence="2">The sequence shown here is derived from an EMBL/GenBank/DDBJ whole genome shotgun (WGS) entry which is preliminary data.</text>
</comment>
<evidence type="ECO:0000256" key="1">
    <source>
        <dbReference type="SAM" id="SignalP"/>
    </source>
</evidence>
<feature type="signal peptide" evidence="1">
    <location>
        <begin position="1"/>
        <end position="18"/>
    </location>
</feature>
<dbReference type="OrthoDB" id="9974966at2"/>
<reference evidence="2 3" key="1">
    <citation type="submission" date="2019-04" db="EMBL/GenBank/DDBJ databases">
        <authorList>
            <person name="Feng G."/>
            <person name="Zhang J."/>
            <person name="Zhu H."/>
        </authorList>
    </citation>
    <scope>NUCLEOTIDE SEQUENCE [LARGE SCALE GENOMIC DNA]</scope>
    <source>
        <strain evidence="2 3">9PBR-1</strain>
    </source>
</reference>
<proteinExistence type="predicted"/>
<evidence type="ECO:0000313" key="3">
    <source>
        <dbReference type="Proteomes" id="UP000298471"/>
    </source>
</evidence>
<keyword evidence="3" id="KW-1185">Reference proteome</keyword>
<protein>
    <submittedName>
        <fullName evidence="2">Uncharacterized protein</fullName>
    </submittedName>
</protein>
<name>A0A4Z0QJ62_9BACT</name>
<sequence length="173" mass="19418">MRHFALLLLLALPSLATAQKELPKHKEPKQSKFDPDVWNVTYNDGLPIMYAQAKEIDQQISKDAALKMWDAERIAQERAKIPGGGYVLVMLTRNKLEKADPHNLTIIIQDPDGKEIKRVEPESATPSARASGQYVIYSTTVPVPLDAPLLPGSKVFVADSFEHLRFEYIVKPQ</sequence>
<gene>
    <name evidence="2" type="ORF">E5K02_09830</name>
</gene>
<keyword evidence="1" id="KW-0732">Signal</keyword>
<dbReference type="AlphaFoldDB" id="A0A4Z0QJ62"/>
<evidence type="ECO:0000313" key="2">
    <source>
        <dbReference type="EMBL" id="TGE29735.1"/>
    </source>
</evidence>
<feature type="chain" id="PRO_5021346632" evidence="1">
    <location>
        <begin position="19"/>
        <end position="173"/>
    </location>
</feature>
<dbReference type="Proteomes" id="UP000298471">
    <property type="component" value="Unassembled WGS sequence"/>
</dbReference>
<dbReference type="RefSeq" id="WP_135394471.1">
    <property type="nucleotide sequence ID" value="NZ_SRMB01000001.1"/>
</dbReference>
<organism evidence="2 3">
    <name type="scientific">Hymenobacter metallicola</name>
    <dbReference type="NCBI Taxonomy" id="2563114"/>
    <lineage>
        <taxon>Bacteria</taxon>
        <taxon>Pseudomonadati</taxon>
        <taxon>Bacteroidota</taxon>
        <taxon>Cytophagia</taxon>
        <taxon>Cytophagales</taxon>
        <taxon>Hymenobacteraceae</taxon>
        <taxon>Hymenobacter</taxon>
    </lineage>
</organism>
<accession>A0A4Z0QJ62</accession>